<evidence type="ECO:0000313" key="3">
    <source>
        <dbReference type="Proteomes" id="UP000041254"/>
    </source>
</evidence>
<sequence>LEDRLVEAQIAGLRCLNEPQMIAKCSEEIAARQVGTWSCRSISRQEACCQAAAKATRGKANESESEEDELIIYPTDSDGEALDEEEEKAYDKGGRKELEELRAARAQAAAERAAEKARQEKAERRRERRKAEDDACLREELDGFIKKQQLGPLVPQCASQAARDFYAQCKKKARY</sequence>
<name>A0A0G4FLL9_VITBC</name>
<evidence type="ECO:0000256" key="1">
    <source>
        <dbReference type="SAM" id="MobiDB-lite"/>
    </source>
</evidence>
<feature type="region of interest" description="Disordered" evidence="1">
    <location>
        <begin position="75"/>
        <end position="133"/>
    </location>
</feature>
<dbReference type="InParanoid" id="A0A0G4FLL9"/>
<protein>
    <submittedName>
        <fullName evidence="2">Uncharacterized protein</fullName>
    </submittedName>
</protein>
<dbReference type="Proteomes" id="UP000041254">
    <property type="component" value="Unassembled WGS sequence"/>
</dbReference>
<dbReference type="AlphaFoldDB" id="A0A0G4FLL9"/>
<feature type="compositionally biased region" description="Basic and acidic residues" evidence="1">
    <location>
        <begin position="112"/>
        <end position="133"/>
    </location>
</feature>
<feature type="compositionally biased region" description="Acidic residues" evidence="1">
    <location>
        <begin position="77"/>
        <end position="88"/>
    </location>
</feature>
<dbReference type="VEuPathDB" id="CryptoDB:Vbra_15698"/>
<proteinExistence type="predicted"/>
<organism evidence="2 3">
    <name type="scientific">Vitrella brassicaformis (strain CCMP3155)</name>
    <dbReference type="NCBI Taxonomy" id="1169540"/>
    <lineage>
        <taxon>Eukaryota</taxon>
        <taxon>Sar</taxon>
        <taxon>Alveolata</taxon>
        <taxon>Colpodellida</taxon>
        <taxon>Vitrellaceae</taxon>
        <taxon>Vitrella</taxon>
    </lineage>
</organism>
<feature type="compositionally biased region" description="Basic and acidic residues" evidence="1">
    <location>
        <begin position="89"/>
        <end position="103"/>
    </location>
</feature>
<gene>
    <name evidence="2" type="ORF">Vbra_15698</name>
</gene>
<accession>A0A0G4FLL9</accession>
<keyword evidence="3" id="KW-1185">Reference proteome</keyword>
<feature type="non-terminal residue" evidence="2">
    <location>
        <position position="1"/>
    </location>
</feature>
<dbReference type="EMBL" id="CDMY01000460">
    <property type="protein sequence ID" value="CEM14906.1"/>
    <property type="molecule type" value="Genomic_DNA"/>
</dbReference>
<evidence type="ECO:0000313" key="2">
    <source>
        <dbReference type="EMBL" id="CEM14906.1"/>
    </source>
</evidence>
<reference evidence="2 3" key="1">
    <citation type="submission" date="2014-11" db="EMBL/GenBank/DDBJ databases">
        <authorList>
            <person name="Zhu J."/>
            <person name="Qi W."/>
            <person name="Song R."/>
        </authorList>
    </citation>
    <scope>NUCLEOTIDE SEQUENCE [LARGE SCALE GENOMIC DNA]</scope>
</reference>